<accession>A0ABN7ABP6</accession>
<evidence type="ECO:0000313" key="2">
    <source>
        <dbReference type="Proteomes" id="UP001307889"/>
    </source>
</evidence>
<reference evidence="1 2" key="1">
    <citation type="submission" date="2023-09" db="EMBL/GenBank/DDBJ databases">
        <title>Nesidiocoris tenuis whole genome shotgun sequence.</title>
        <authorList>
            <person name="Shibata T."/>
            <person name="Shimoda M."/>
            <person name="Kobayashi T."/>
            <person name="Uehara T."/>
        </authorList>
    </citation>
    <scope>NUCLEOTIDE SEQUENCE [LARGE SCALE GENOMIC DNA]</scope>
    <source>
        <strain evidence="1 2">Japan</strain>
    </source>
</reference>
<dbReference type="PANTHER" id="PTHR47331">
    <property type="entry name" value="PHD-TYPE DOMAIN-CONTAINING PROTEIN"/>
    <property type="match status" value="1"/>
</dbReference>
<keyword evidence="2" id="KW-1185">Reference proteome</keyword>
<dbReference type="EMBL" id="AP028909">
    <property type="protein sequence ID" value="BES88544.1"/>
    <property type="molecule type" value="Genomic_DNA"/>
</dbReference>
<dbReference type="InterPro" id="IPR005312">
    <property type="entry name" value="DUF1759"/>
</dbReference>
<proteinExistence type="predicted"/>
<sequence>MPPKKAPNMMKREVIFNRLLKLESYVLSILDNTSTVQLGEIKTRLSVVKRGWDEFDEIQSAIEAELTSTKLEEQRNERDRFETLYFRVVGAAEDVIEAQAGITAVAQNLATPPQLPMDPELRLPPIQLPTFNGAYDEWHSFFNIFKDIVHSNGNYRNSSKLKYLKNSLRGEAYSIIDSLDLTCENYQVALDLLIERYDDPNRAIEKHTASLFDLPKLERESASSLRSLLDNSQKHLRALKGHGQPTDSWDTLIVHLISSKFDAPTFQEWKKATPAKTLPTAKQLFEFLETRCRILDSISAHTSHSSLMRSSQFTDSYNTKSAPPGAKRPSRCFVAESNEVSFPAVPPCIICSQPHLLNRCERFLGMSTDQRFEFVKSKYLCINCLRGNHRVADCRSSHCQACQKTHHTLLHREIPPIEPNPMPSHSASPGSYTKPAALDTHPSTTIVKQDTSSLVSSSPNHANPFVLLSTAKVFVHSPEGKRFKPECS</sequence>
<evidence type="ECO:0000313" key="1">
    <source>
        <dbReference type="EMBL" id="BES88544.1"/>
    </source>
</evidence>
<organism evidence="1 2">
    <name type="scientific">Nesidiocoris tenuis</name>
    <dbReference type="NCBI Taxonomy" id="355587"/>
    <lineage>
        <taxon>Eukaryota</taxon>
        <taxon>Metazoa</taxon>
        <taxon>Ecdysozoa</taxon>
        <taxon>Arthropoda</taxon>
        <taxon>Hexapoda</taxon>
        <taxon>Insecta</taxon>
        <taxon>Pterygota</taxon>
        <taxon>Neoptera</taxon>
        <taxon>Paraneoptera</taxon>
        <taxon>Hemiptera</taxon>
        <taxon>Heteroptera</taxon>
        <taxon>Panheteroptera</taxon>
        <taxon>Cimicomorpha</taxon>
        <taxon>Miridae</taxon>
        <taxon>Dicyphina</taxon>
        <taxon>Nesidiocoris</taxon>
    </lineage>
</organism>
<gene>
    <name evidence="1" type="ORF">NTJ_01351</name>
</gene>
<protein>
    <submittedName>
        <fullName evidence="1">Retrotransposon protein</fullName>
    </submittedName>
</protein>
<dbReference type="Pfam" id="PF03564">
    <property type="entry name" value="DUF1759"/>
    <property type="match status" value="1"/>
</dbReference>
<dbReference type="Proteomes" id="UP001307889">
    <property type="component" value="Chromosome 1"/>
</dbReference>
<name>A0ABN7ABP6_9HEMI</name>
<dbReference type="PANTHER" id="PTHR47331:SF1">
    <property type="entry name" value="GAG-LIKE PROTEIN"/>
    <property type="match status" value="1"/>
</dbReference>